<evidence type="ECO:0000313" key="2">
    <source>
        <dbReference type="EMBL" id="EGC18917.1"/>
    </source>
</evidence>
<proteinExistence type="predicted"/>
<keyword evidence="3" id="KW-1185">Reference proteome</keyword>
<dbReference type="HOGENOM" id="CLU_2131199_0_0_10"/>
<evidence type="ECO:0000313" key="3">
    <source>
        <dbReference type="Proteomes" id="UP000005697"/>
    </source>
</evidence>
<protein>
    <submittedName>
        <fullName evidence="2">Uncharacterized protein</fullName>
    </submittedName>
</protein>
<dbReference type="Proteomes" id="UP000005697">
    <property type="component" value="Unassembled WGS sequence"/>
</dbReference>
<evidence type="ECO:0000256" key="1">
    <source>
        <dbReference type="SAM" id="Phobius"/>
    </source>
</evidence>
<organism evidence="2 3">
    <name type="scientific">Prevotella multiformis DSM 16608</name>
    <dbReference type="NCBI Taxonomy" id="888743"/>
    <lineage>
        <taxon>Bacteria</taxon>
        <taxon>Pseudomonadati</taxon>
        <taxon>Bacteroidota</taxon>
        <taxon>Bacteroidia</taxon>
        <taxon>Bacteroidales</taxon>
        <taxon>Prevotellaceae</taxon>
        <taxon>Prevotella</taxon>
    </lineage>
</organism>
<gene>
    <name evidence="2" type="ORF">HMPREF9141_2610</name>
</gene>
<feature type="transmembrane region" description="Helical" evidence="1">
    <location>
        <begin position="21"/>
        <end position="39"/>
    </location>
</feature>
<sequence length="113" mass="13628">MVWKQVVCGRRKDRLMVRHRINLPFLHLIFQFILLFKTIRFRTANPCKYISLYSSNLCIQWKKLFFKLKTIMILSSLIPQPFQSFHHIAVDVHRICYFTYIDSFCSIQSTLIL</sequence>
<reference evidence="2 3" key="1">
    <citation type="submission" date="2011-01" db="EMBL/GenBank/DDBJ databases">
        <authorList>
            <person name="Muzny D."/>
            <person name="Qin X."/>
            <person name="Deng J."/>
            <person name="Jiang H."/>
            <person name="Liu Y."/>
            <person name="Qu J."/>
            <person name="Song X.-Z."/>
            <person name="Zhang L."/>
            <person name="Thornton R."/>
            <person name="Coyle M."/>
            <person name="Francisco L."/>
            <person name="Jackson L."/>
            <person name="Javaid M."/>
            <person name="Korchina V."/>
            <person name="Kovar C."/>
            <person name="Mata R."/>
            <person name="Mathew T."/>
            <person name="Ngo R."/>
            <person name="Nguyen L."/>
            <person name="Nguyen N."/>
            <person name="Okwuonu G."/>
            <person name="Ongeri F."/>
            <person name="Pham C."/>
            <person name="Simmons D."/>
            <person name="Wilczek-Boney K."/>
            <person name="Hale W."/>
            <person name="Jakkamsetti A."/>
            <person name="Pham P."/>
            <person name="Ruth R."/>
            <person name="San Lucas F."/>
            <person name="Warren J."/>
            <person name="Zhang J."/>
            <person name="Zhao Z."/>
            <person name="Zhou C."/>
            <person name="Zhu D."/>
            <person name="Lee S."/>
            <person name="Bess C."/>
            <person name="Blankenburg K."/>
            <person name="Forbes L."/>
            <person name="Fu Q."/>
            <person name="Gubbala S."/>
            <person name="Hirani K."/>
            <person name="Jayaseelan J.C."/>
            <person name="Lara F."/>
            <person name="Munidasa M."/>
            <person name="Palculict T."/>
            <person name="Patil S."/>
            <person name="Pu L.-L."/>
            <person name="Saada N."/>
            <person name="Tang L."/>
            <person name="Weissenberger G."/>
            <person name="Zhu Y."/>
            <person name="Hemphill L."/>
            <person name="Shang Y."/>
            <person name="Youmans B."/>
            <person name="Ayvaz T."/>
            <person name="Ross M."/>
            <person name="Santibanez J."/>
            <person name="Aqrawi P."/>
            <person name="Gross S."/>
            <person name="Joshi V."/>
            <person name="Fowler G."/>
            <person name="Nazareth L."/>
            <person name="Reid J."/>
            <person name="Worley K."/>
            <person name="Petrosino J."/>
            <person name="Highlander S."/>
            <person name="Gibbs R."/>
        </authorList>
    </citation>
    <scope>NUCLEOTIDE SEQUENCE [LARGE SCALE GENOMIC DNA]</scope>
    <source>
        <strain evidence="2 3">DSM 16608</strain>
    </source>
</reference>
<dbReference type="EMBL" id="AEWX01000043">
    <property type="protein sequence ID" value="EGC18917.1"/>
    <property type="molecule type" value="Genomic_DNA"/>
</dbReference>
<dbReference type="AlphaFoldDB" id="F0FAJ3"/>
<keyword evidence="1" id="KW-0812">Transmembrane</keyword>
<comment type="caution">
    <text evidence="2">The sequence shown here is derived from an EMBL/GenBank/DDBJ whole genome shotgun (WGS) entry which is preliminary data.</text>
</comment>
<accession>F0FAJ3</accession>
<keyword evidence="1" id="KW-1133">Transmembrane helix</keyword>
<name>F0FAJ3_9BACT</name>
<keyword evidence="1" id="KW-0472">Membrane</keyword>